<gene>
    <name evidence="3" type="ORF">GCM10023205_26490</name>
</gene>
<reference evidence="4" key="1">
    <citation type="journal article" date="2019" name="Int. J. Syst. Evol. Microbiol.">
        <title>The Global Catalogue of Microorganisms (GCM) 10K type strain sequencing project: providing services to taxonomists for standard genome sequencing and annotation.</title>
        <authorList>
            <consortium name="The Broad Institute Genomics Platform"/>
            <consortium name="The Broad Institute Genome Sequencing Center for Infectious Disease"/>
            <person name="Wu L."/>
            <person name="Ma J."/>
        </authorList>
    </citation>
    <scope>NUCLEOTIDE SEQUENCE [LARGE SCALE GENOMIC DNA]</scope>
    <source>
        <strain evidence="4">JCM 17986</strain>
    </source>
</reference>
<dbReference type="Gene3D" id="3.40.50.10540">
    <property type="entry name" value="Crotonobetainyl-coa:carnitine coa-transferase, domain 1"/>
    <property type="match status" value="1"/>
</dbReference>
<dbReference type="SUPFAM" id="SSF89796">
    <property type="entry name" value="CoA-transferase family III (CaiB/BaiF)"/>
    <property type="match status" value="1"/>
</dbReference>
<dbReference type="InterPro" id="IPR050483">
    <property type="entry name" value="CoA-transferase_III_domain"/>
</dbReference>
<evidence type="ECO:0000256" key="2">
    <source>
        <dbReference type="SAM" id="MobiDB-lite"/>
    </source>
</evidence>
<sequence>MDATFGPDHEEHPMASPAPGAHPPAPLAGIRVLALEQMQAAPFATLMLARLGADVIKVESPVGESGRTSQPAVTDASGRPAGATFLRYGLGKRSVAVDLKNARGRDLVLDLAESCDVLVENLGPGRADRLGLGYDAVSGRHPGIVYLSITGFGADGESPYAHWPAYAGVAEAMSGIYEHARTPGRPPVINPMGGLGDTGTGMFGVIGVLAALRQREQTGHGQFVDVAMYDAMIAICDIVPNFWSLGVRRDPDAELRMPYILSSFRVGGRWCYVQVSREHQFQRLARLLDREAWLTDPRFADRFGWHDHWAGVIRPALEHWAKDLSATAAAEQLAAAGITAAPCNSAEDVVHDPHVALRNMLVAIPRADGVPEPVLVAGNPVKMSRHPDSAQTAPPLVGEDTRAVLTDLLGLSDTSVDALAQAGVIAADPRTAAGPPA</sequence>
<dbReference type="RefSeq" id="WP_345675614.1">
    <property type="nucleotide sequence ID" value="NZ_BAABHS010000008.1"/>
</dbReference>
<comment type="caution">
    <text evidence="3">The sequence shown here is derived from an EMBL/GenBank/DDBJ whole genome shotgun (WGS) entry which is preliminary data.</text>
</comment>
<dbReference type="InterPro" id="IPR044855">
    <property type="entry name" value="CoA-Trfase_III_dom3_sf"/>
</dbReference>
<name>A0ABP9H6K6_9ACTN</name>
<evidence type="ECO:0000313" key="3">
    <source>
        <dbReference type="EMBL" id="GAA4961676.1"/>
    </source>
</evidence>
<protein>
    <submittedName>
        <fullName evidence="3">CaiB/BaiF CoA-transferase family protein</fullName>
    </submittedName>
</protein>
<evidence type="ECO:0000313" key="4">
    <source>
        <dbReference type="Proteomes" id="UP001500466"/>
    </source>
</evidence>
<feature type="region of interest" description="Disordered" evidence="2">
    <location>
        <begin position="1"/>
        <end position="23"/>
    </location>
</feature>
<dbReference type="Proteomes" id="UP001500466">
    <property type="component" value="Unassembled WGS sequence"/>
</dbReference>
<dbReference type="EMBL" id="BAABHS010000008">
    <property type="protein sequence ID" value="GAA4961676.1"/>
    <property type="molecule type" value="Genomic_DNA"/>
</dbReference>
<accession>A0ABP9H6K6</accession>
<dbReference type="PANTHER" id="PTHR48207">
    <property type="entry name" value="SUCCINATE--HYDROXYMETHYLGLUTARATE COA-TRANSFERASE"/>
    <property type="match status" value="1"/>
</dbReference>
<dbReference type="InterPro" id="IPR023606">
    <property type="entry name" value="CoA-Trfase_III_dom_1_sf"/>
</dbReference>
<keyword evidence="4" id="KW-1185">Reference proteome</keyword>
<dbReference type="Pfam" id="PF02515">
    <property type="entry name" value="CoA_transf_3"/>
    <property type="match status" value="1"/>
</dbReference>
<organism evidence="3 4">
    <name type="scientific">Yinghuangia aomiensis</name>
    <dbReference type="NCBI Taxonomy" id="676205"/>
    <lineage>
        <taxon>Bacteria</taxon>
        <taxon>Bacillati</taxon>
        <taxon>Actinomycetota</taxon>
        <taxon>Actinomycetes</taxon>
        <taxon>Kitasatosporales</taxon>
        <taxon>Streptomycetaceae</taxon>
        <taxon>Yinghuangia</taxon>
    </lineage>
</organism>
<dbReference type="PANTHER" id="PTHR48207:SF3">
    <property type="entry name" value="SUCCINATE--HYDROXYMETHYLGLUTARATE COA-TRANSFERASE"/>
    <property type="match status" value="1"/>
</dbReference>
<proteinExistence type="predicted"/>
<evidence type="ECO:0000256" key="1">
    <source>
        <dbReference type="ARBA" id="ARBA00022679"/>
    </source>
</evidence>
<keyword evidence="1" id="KW-0808">Transferase</keyword>
<dbReference type="InterPro" id="IPR003673">
    <property type="entry name" value="CoA-Trfase_fam_III"/>
</dbReference>
<dbReference type="Gene3D" id="3.30.1540.10">
    <property type="entry name" value="formyl-coa transferase, domain 3"/>
    <property type="match status" value="1"/>
</dbReference>